<evidence type="ECO:0007829" key="2">
    <source>
        <dbReference type="PDB" id="6VRB"/>
    </source>
</evidence>
<proteinExistence type="evidence at protein level"/>
<accession>A0A6P3CWF5</accession>
<organism evidence="1">
    <name type="scientific">Listeria seeligeri</name>
    <dbReference type="NCBI Taxonomy" id="1640"/>
    <lineage>
        <taxon>Bacteria</taxon>
        <taxon>Bacillati</taxon>
        <taxon>Bacillota</taxon>
        <taxon>Bacilli</taxon>
        <taxon>Bacillales</taxon>
        <taxon>Listeriaceae</taxon>
        <taxon>Listeria</taxon>
    </lineage>
</organism>
<keyword evidence="2" id="KW-0002">3D-structure</keyword>
<dbReference type="AlphaFoldDB" id="A0A6P3CWF5"/>
<sequence>MIYYIKDLKVKGKIFENLMNKEAVEGLITFLKKAEFEIYSRENYSKYNKWFEMWKSPTSSLVFWKNYSFRCHLLFVIEKDGECLGIPASVFESVLQIYLADPFAPDTKELFVEVCNLYECLADVTVVEHFEAEESAWHKLTHNETEVSKRVYSKDDDELLKYIPEFLDTIATNKKSQKYNQIQGKIQEINKEIATLYESSEDYIFTEYVSNLYRESAKLEQHSKQILKE</sequence>
<name>A0A6P3CWF5_LISSE</name>
<protein>
    <submittedName>
        <fullName evidence="1">AcrVIA1</fullName>
    </submittedName>
</protein>
<dbReference type="PDB" id="6VRB">
    <property type="method" value="EM"/>
    <property type="resolution" value="3.00 A"/>
    <property type="chains" value="C=1-229"/>
</dbReference>
<dbReference type="EMDB" id="EMD-21366"/>
<dbReference type="SMR" id="A0A6P3CWF5"/>
<reference evidence="2" key="1">
    <citation type="journal article" date="2020" name="Science">
        <title>A phage-encoded anti-CRISPR enables complete evasion of type VI-A CRISPR-Cas immunity.</title>
        <authorList>
            <person name="Meeske A.J."/>
            <person name="Jia N."/>
            <person name="Cassel A.K."/>
            <person name="Kozlova A."/>
            <person name="Liao J."/>
            <person name="Wiedmann M."/>
            <person name="Patel D.J."/>
            <person name="Marraffini L.A."/>
        </authorList>
    </citation>
    <scope>STRUCTURE BY ELECTRON MICROSCOPY (3.00 ANGSTROMS)</scope>
</reference>
<evidence type="ECO:0000313" key="1">
    <source>
        <dbReference type="PDB" id="6VRB"/>
    </source>
</evidence>